<evidence type="ECO:0000313" key="3">
    <source>
        <dbReference type="Proteomes" id="UP001162131"/>
    </source>
</evidence>
<dbReference type="Proteomes" id="UP001162131">
    <property type="component" value="Unassembled WGS sequence"/>
</dbReference>
<proteinExistence type="predicted"/>
<keyword evidence="3" id="KW-1185">Reference proteome</keyword>
<evidence type="ECO:0000256" key="1">
    <source>
        <dbReference type="SAM" id="MobiDB-lite"/>
    </source>
</evidence>
<name>A0AAU9K9Z0_9CILI</name>
<reference evidence="2" key="1">
    <citation type="submission" date="2021-09" db="EMBL/GenBank/DDBJ databases">
        <authorList>
            <consortium name="AG Swart"/>
            <person name="Singh M."/>
            <person name="Singh A."/>
            <person name="Seah K."/>
            <person name="Emmerich C."/>
        </authorList>
    </citation>
    <scope>NUCLEOTIDE SEQUENCE</scope>
    <source>
        <strain evidence="2">ATCC30299</strain>
    </source>
</reference>
<sequence length="91" mass="10224">MSSEQARLTPGAIDNKREDSKTPLENEMIHKPQHQKDFHKIKPVIPQGVMEGEPQKFTIIPHSEGGPAEGQIFVEEDPYITNVKTMKGSKD</sequence>
<gene>
    <name evidence="2" type="ORF">BSTOLATCC_MIC62434</name>
</gene>
<evidence type="ECO:0000313" key="2">
    <source>
        <dbReference type="EMBL" id="CAG9334849.1"/>
    </source>
</evidence>
<feature type="region of interest" description="Disordered" evidence="1">
    <location>
        <begin position="1"/>
        <end position="40"/>
    </location>
</feature>
<dbReference type="AlphaFoldDB" id="A0AAU9K9Z0"/>
<organism evidence="2 3">
    <name type="scientific">Blepharisma stoltei</name>
    <dbReference type="NCBI Taxonomy" id="1481888"/>
    <lineage>
        <taxon>Eukaryota</taxon>
        <taxon>Sar</taxon>
        <taxon>Alveolata</taxon>
        <taxon>Ciliophora</taxon>
        <taxon>Postciliodesmatophora</taxon>
        <taxon>Heterotrichea</taxon>
        <taxon>Heterotrichida</taxon>
        <taxon>Blepharismidae</taxon>
        <taxon>Blepharisma</taxon>
    </lineage>
</organism>
<protein>
    <submittedName>
        <fullName evidence="2">Uncharacterized protein</fullName>
    </submittedName>
</protein>
<feature type="compositionally biased region" description="Basic and acidic residues" evidence="1">
    <location>
        <begin position="14"/>
        <end position="40"/>
    </location>
</feature>
<dbReference type="EMBL" id="CAJZBQ010000060">
    <property type="protein sequence ID" value="CAG9334849.1"/>
    <property type="molecule type" value="Genomic_DNA"/>
</dbReference>
<comment type="caution">
    <text evidence="2">The sequence shown here is derived from an EMBL/GenBank/DDBJ whole genome shotgun (WGS) entry which is preliminary data.</text>
</comment>
<accession>A0AAU9K9Z0</accession>